<comment type="catalytic activity">
    <reaction evidence="1 11">
        <text>AMP + diphosphate = 5-phospho-alpha-D-ribose 1-diphosphate + adenine</text>
        <dbReference type="Rhea" id="RHEA:16609"/>
        <dbReference type="ChEBI" id="CHEBI:16708"/>
        <dbReference type="ChEBI" id="CHEBI:33019"/>
        <dbReference type="ChEBI" id="CHEBI:58017"/>
        <dbReference type="ChEBI" id="CHEBI:456215"/>
        <dbReference type="EC" id="2.4.2.7"/>
    </reaction>
</comment>
<evidence type="ECO:0000256" key="10">
    <source>
        <dbReference type="ARBA" id="ARBA00022726"/>
    </source>
</evidence>
<evidence type="ECO:0000256" key="11">
    <source>
        <dbReference type="HAMAP-Rule" id="MF_00004"/>
    </source>
</evidence>
<accession>A0ABP9M8J8</accession>
<proteinExistence type="inferred from homology"/>
<organism evidence="13 14">
    <name type="scientific">Paenalcaligenes hermetiae</name>
    <dbReference type="NCBI Taxonomy" id="1157987"/>
    <lineage>
        <taxon>Bacteria</taxon>
        <taxon>Pseudomonadati</taxon>
        <taxon>Pseudomonadota</taxon>
        <taxon>Betaproteobacteria</taxon>
        <taxon>Burkholderiales</taxon>
        <taxon>Alcaligenaceae</taxon>
        <taxon>Paenalcaligenes</taxon>
    </lineage>
</organism>
<keyword evidence="7 11" id="KW-0963">Cytoplasm</keyword>
<comment type="subcellular location">
    <subcellularLocation>
        <location evidence="3 11">Cytoplasm</location>
    </subcellularLocation>
</comment>
<dbReference type="NCBIfam" id="TIGR01090">
    <property type="entry name" value="apt"/>
    <property type="match status" value="1"/>
</dbReference>
<keyword evidence="10 11" id="KW-0660">Purine salvage</keyword>
<dbReference type="NCBIfam" id="NF002634">
    <property type="entry name" value="PRK02304.1-3"/>
    <property type="match status" value="1"/>
</dbReference>
<name>A0ABP9M8J8_9BURK</name>
<gene>
    <name evidence="11" type="primary">apt</name>
    <name evidence="13" type="ORF">GCM10023337_14130</name>
</gene>
<dbReference type="GO" id="GO:0016757">
    <property type="term" value="F:glycosyltransferase activity"/>
    <property type="evidence" value="ECO:0007669"/>
    <property type="project" value="UniProtKB-KW"/>
</dbReference>
<evidence type="ECO:0000256" key="3">
    <source>
        <dbReference type="ARBA" id="ARBA00004496"/>
    </source>
</evidence>
<dbReference type="HAMAP" id="MF_00004">
    <property type="entry name" value="Aden_phosphoribosyltr"/>
    <property type="match status" value="1"/>
</dbReference>
<dbReference type="CDD" id="cd06223">
    <property type="entry name" value="PRTases_typeI"/>
    <property type="match status" value="1"/>
</dbReference>
<dbReference type="Pfam" id="PF00156">
    <property type="entry name" value="Pribosyltran"/>
    <property type="match status" value="1"/>
</dbReference>
<keyword evidence="9 11" id="KW-0808">Transferase</keyword>
<dbReference type="EC" id="2.4.2.7" evidence="6 11"/>
<evidence type="ECO:0000256" key="4">
    <source>
        <dbReference type="ARBA" id="ARBA00004659"/>
    </source>
</evidence>
<reference evidence="14" key="1">
    <citation type="journal article" date="2019" name="Int. J. Syst. Evol. Microbiol.">
        <title>The Global Catalogue of Microorganisms (GCM) 10K type strain sequencing project: providing services to taxonomists for standard genome sequencing and annotation.</title>
        <authorList>
            <consortium name="The Broad Institute Genomics Platform"/>
            <consortium name="The Broad Institute Genome Sequencing Center for Infectious Disease"/>
            <person name="Wu L."/>
            <person name="Ma J."/>
        </authorList>
    </citation>
    <scope>NUCLEOTIDE SEQUENCE [LARGE SCALE GENOMIC DNA]</scope>
    <source>
        <strain evidence="14">JCM 18423</strain>
    </source>
</reference>
<comment type="caution">
    <text evidence="13">The sequence shown here is derived from an EMBL/GenBank/DDBJ whole genome shotgun (WGS) entry which is preliminary data.</text>
</comment>
<dbReference type="InterPro" id="IPR005764">
    <property type="entry name" value="Ade_phspho_trans"/>
</dbReference>
<evidence type="ECO:0000256" key="7">
    <source>
        <dbReference type="ARBA" id="ARBA00022490"/>
    </source>
</evidence>
<dbReference type="Gene3D" id="3.40.50.2020">
    <property type="match status" value="1"/>
</dbReference>
<feature type="domain" description="Phosphoribosyltransferase" evidence="12">
    <location>
        <begin position="55"/>
        <end position="175"/>
    </location>
</feature>
<evidence type="ECO:0000256" key="6">
    <source>
        <dbReference type="ARBA" id="ARBA00011893"/>
    </source>
</evidence>
<protein>
    <recommendedName>
        <fullName evidence="6 11">Adenine phosphoribosyltransferase</fullName>
        <shortName evidence="11">APRT</shortName>
        <ecNumber evidence="6 11">2.4.2.7</ecNumber>
    </recommendedName>
</protein>
<keyword evidence="8 11" id="KW-0328">Glycosyltransferase</keyword>
<dbReference type="InterPro" id="IPR000836">
    <property type="entry name" value="PRTase_dom"/>
</dbReference>
<dbReference type="NCBIfam" id="NF002636">
    <property type="entry name" value="PRK02304.1-5"/>
    <property type="match status" value="1"/>
</dbReference>
<comment type="pathway">
    <text evidence="4 11">Purine metabolism; AMP biosynthesis via salvage pathway; AMP from adenine: step 1/1.</text>
</comment>
<comment type="function">
    <text evidence="2 11">Catalyzes a salvage reaction resulting in the formation of AMP, that is energically less costly than de novo synthesis.</text>
</comment>
<keyword evidence="14" id="KW-1185">Reference proteome</keyword>
<dbReference type="PANTHER" id="PTHR32315:SF3">
    <property type="entry name" value="ADENINE PHOSPHORIBOSYLTRANSFERASE"/>
    <property type="match status" value="1"/>
</dbReference>
<evidence type="ECO:0000256" key="8">
    <source>
        <dbReference type="ARBA" id="ARBA00022676"/>
    </source>
</evidence>
<dbReference type="PANTHER" id="PTHR32315">
    <property type="entry name" value="ADENINE PHOSPHORIBOSYLTRANSFERASE"/>
    <property type="match status" value="1"/>
</dbReference>
<dbReference type="InterPro" id="IPR029057">
    <property type="entry name" value="PRTase-like"/>
</dbReference>
<evidence type="ECO:0000313" key="13">
    <source>
        <dbReference type="EMBL" id="GAA5090185.1"/>
    </source>
</evidence>
<comment type="similarity">
    <text evidence="5 11">Belongs to the purine/pyrimidine phosphoribosyltransferase family.</text>
</comment>
<dbReference type="SUPFAM" id="SSF53271">
    <property type="entry name" value="PRTase-like"/>
    <property type="match status" value="1"/>
</dbReference>
<dbReference type="Proteomes" id="UP001500227">
    <property type="component" value="Unassembled WGS sequence"/>
</dbReference>
<comment type="subunit">
    <text evidence="11">Homodimer.</text>
</comment>
<dbReference type="InterPro" id="IPR050054">
    <property type="entry name" value="UPRTase/APRTase"/>
</dbReference>
<evidence type="ECO:0000256" key="2">
    <source>
        <dbReference type="ARBA" id="ARBA00003968"/>
    </source>
</evidence>
<sequence length="206" mass="22647">MYATGAWGAWAFFVVITSAMHTDPADYIRQTIRSVPNWPKPGVTFRDITPVLQDPQSFRVLIDLFVYRYMRQRLDLIAGIDARGFIVGSVLAYELNLGFIPVRKKGKLPYQTVVEDYSLEYGNASVEIHTDSVRPGQRVLLIDDLIATGGTMVAASRLLQRLGANTVEAAAIIDLPDLGGSQAVKDAGLPVYTVCTYHEDDPGNQG</sequence>
<evidence type="ECO:0000256" key="1">
    <source>
        <dbReference type="ARBA" id="ARBA00000868"/>
    </source>
</evidence>
<evidence type="ECO:0000259" key="12">
    <source>
        <dbReference type="Pfam" id="PF00156"/>
    </source>
</evidence>
<evidence type="ECO:0000256" key="9">
    <source>
        <dbReference type="ARBA" id="ARBA00022679"/>
    </source>
</evidence>
<evidence type="ECO:0000256" key="5">
    <source>
        <dbReference type="ARBA" id="ARBA00008391"/>
    </source>
</evidence>
<dbReference type="EMBL" id="BAABKD010000009">
    <property type="protein sequence ID" value="GAA5090185.1"/>
    <property type="molecule type" value="Genomic_DNA"/>
</dbReference>
<evidence type="ECO:0000313" key="14">
    <source>
        <dbReference type="Proteomes" id="UP001500227"/>
    </source>
</evidence>